<dbReference type="GO" id="GO:0003735">
    <property type="term" value="F:structural constituent of ribosome"/>
    <property type="evidence" value="ECO:0007669"/>
    <property type="project" value="InterPro"/>
</dbReference>
<evidence type="ECO:0000313" key="6">
    <source>
        <dbReference type="EMBL" id="SHJ57829.1"/>
    </source>
</evidence>
<keyword evidence="2 5" id="KW-0689">Ribosomal protein</keyword>
<evidence type="ECO:0000256" key="2">
    <source>
        <dbReference type="ARBA" id="ARBA00022980"/>
    </source>
</evidence>
<evidence type="ECO:0000256" key="1">
    <source>
        <dbReference type="ARBA" id="ARBA00008760"/>
    </source>
</evidence>
<comment type="similarity">
    <text evidence="1 5">Belongs to the bacterial ribosomal protein bL28 family.</text>
</comment>
<dbReference type="InterPro" id="IPR026569">
    <property type="entry name" value="Ribosomal_bL28"/>
</dbReference>
<dbReference type="GO" id="GO:1990904">
    <property type="term" value="C:ribonucleoprotein complex"/>
    <property type="evidence" value="ECO:0007669"/>
    <property type="project" value="UniProtKB-KW"/>
</dbReference>
<accession>A0A1M6KFV9</accession>
<dbReference type="HAMAP" id="MF_00373">
    <property type="entry name" value="Ribosomal_bL28"/>
    <property type="match status" value="1"/>
</dbReference>
<dbReference type="AlphaFoldDB" id="A0A1M6KFV9"/>
<gene>
    <name evidence="5" type="primary">rpmB</name>
    <name evidence="6" type="ORF">SAMN05444373_10786</name>
</gene>
<dbReference type="InterPro" id="IPR034704">
    <property type="entry name" value="Ribosomal_bL28/bL31-like_sf"/>
</dbReference>
<evidence type="ECO:0000256" key="3">
    <source>
        <dbReference type="ARBA" id="ARBA00023274"/>
    </source>
</evidence>
<proteinExistence type="inferred from homology"/>
<evidence type="ECO:0000256" key="4">
    <source>
        <dbReference type="ARBA" id="ARBA00035174"/>
    </source>
</evidence>
<keyword evidence="7" id="KW-1185">Reference proteome</keyword>
<dbReference type="SUPFAM" id="SSF143800">
    <property type="entry name" value="L28p-like"/>
    <property type="match status" value="1"/>
</dbReference>
<dbReference type="Pfam" id="PF00830">
    <property type="entry name" value="Ribosomal_L28"/>
    <property type="match status" value="1"/>
</dbReference>
<protein>
    <recommendedName>
        <fullName evidence="4 5">Large ribosomal subunit protein bL28</fullName>
    </recommendedName>
</protein>
<dbReference type="InterPro" id="IPR050096">
    <property type="entry name" value="Bacterial_rp_bL28"/>
</dbReference>
<dbReference type="RefSeq" id="WP_149679690.1">
    <property type="nucleotide sequence ID" value="NZ_DAONMB010000214.1"/>
</dbReference>
<name>A0A1M6KFV9_9FIRM</name>
<dbReference type="EMBL" id="FQZP01000078">
    <property type="protein sequence ID" value="SHJ57829.1"/>
    <property type="molecule type" value="Genomic_DNA"/>
</dbReference>
<dbReference type="InterPro" id="IPR001383">
    <property type="entry name" value="Ribosomal_bL28_bact-type"/>
</dbReference>
<dbReference type="OrthoDB" id="9805609at2"/>
<dbReference type="GO" id="GO:0006412">
    <property type="term" value="P:translation"/>
    <property type="evidence" value="ECO:0007669"/>
    <property type="project" value="UniProtKB-UniRule"/>
</dbReference>
<dbReference type="PANTHER" id="PTHR39080">
    <property type="entry name" value="50S RIBOSOMAL PROTEIN L28"/>
    <property type="match status" value="1"/>
</dbReference>
<evidence type="ECO:0000256" key="5">
    <source>
        <dbReference type="HAMAP-Rule" id="MF_00373"/>
    </source>
</evidence>
<dbReference type="Gene3D" id="2.30.170.40">
    <property type="entry name" value="Ribosomal protein L28/L24"/>
    <property type="match status" value="1"/>
</dbReference>
<dbReference type="GO" id="GO:0005840">
    <property type="term" value="C:ribosome"/>
    <property type="evidence" value="ECO:0007669"/>
    <property type="project" value="UniProtKB-KW"/>
</dbReference>
<evidence type="ECO:0000313" key="7">
    <source>
        <dbReference type="Proteomes" id="UP000324781"/>
    </source>
</evidence>
<keyword evidence="3 5" id="KW-0687">Ribonucleoprotein</keyword>
<dbReference type="NCBIfam" id="TIGR00009">
    <property type="entry name" value="L28"/>
    <property type="match status" value="1"/>
</dbReference>
<organism evidence="6 7">
    <name type="scientific">Thermoclostridium caenicola</name>
    <dbReference type="NCBI Taxonomy" id="659425"/>
    <lineage>
        <taxon>Bacteria</taxon>
        <taxon>Bacillati</taxon>
        <taxon>Bacillota</taxon>
        <taxon>Clostridia</taxon>
        <taxon>Eubacteriales</taxon>
        <taxon>Oscillospiraceae</taxon>
        <taxon>Thermoclostridium</taxon>
    </lineage>
</organism>
<dbReference type="Proteomes" id="UP000324781">
    <property type="component" value="Unassembled WGS sequence"/>
</dbReference>
<dbReference type="InterPro" id="IPR037147">
    <property type="entry name" value="Ribosomal_bL28_sf"/>
</dbReference>
<dbReference type="PANTHER" id="PTHR39080:SF1">
    <property type="entry name" value="LARGE RIBOSOMAL SUBUNIT PROTEIN BL28A"/>
    <property type="match status" value="1"/>
</dbReference>
<reference evidence="6 7" key="1">
    <citation type="submission" date="2016-11" db="EMBL/GenBank/DDBJ databases">
        <authorList>
            <person name="Varghese N."/>
            <person name="Submissions S."/>
        </authorList>
    </citation>
    <scope>NUCLEOTIDE SEQUENCE [LARGE SCALE GENOMIC DNA]</scope>
    <source>
        <strain evidence="6 7">DSM 19027</strain>
    </source>
</reference>
<sequence length="62" mass="7141">MAKCEICNKGQHFGIRLSHSHRRTNRVWKPNIRKVRLEVNGVKKSMYVCAKCLRSSKVGKTA</sequence>